<dbReference type="EMBL" id="QUZK01000035">
    <property type="protein sequence ID" value="RFF30457.1"/>
    <property type="molecule type" value="Genomic_DNA"/>
</dbReference>
<protein>
    <submittedName>
        <fullName evidence="1">Uncharacterized protein</fullName>
    </submittedName>
</protein>
<comment type="caution">
    <text evidence="1">The sequence shown here is derived from an EMBL/GenBank/DDBJ whole genome shotgun (WGS) entry which is preliminary data.</text>
</comment>
<evidence type="ECO:0000313" key="1">
    <source>
        <dbReference type="EMBL" id="RFF30457.1"/>
    </source>
</evidence>
<dbReference type="OrthoDB" id="3212305at2"/>
<gene>
    <name evidence="1" type="ORF">DZC52_08205</name>
</gene>
<proteinExistence type="predicted"/>
<dbReference type="RefSeq" id="WP_116650650.1">
    <property type="nucleotide sequence ID" value="NZ_QUZK01000035.1"/>
</dbReference>
<dbReference type="Proteomes" id="UP000260351">
    <property type="component" value="Unassembled WGS sequence"/>
</dbReference>
<reference evidence="1 2" key="1">
    <citation type="submission" date="2018-08" db="EMBL/GenBank/DDBJ databases">
        <title>Wenzhouxiangella salilacus sp. nov., a novel bacterium isolated from a saline lake in Xinjiang Province, China.</title>
        <authorList>
            <person name="Han S."/>
        </authorList>
    </citation>
    <scope>NUCLEOTIDE SEQUENCE [LARGE SCALE GENOMIC DNA]</scope>
    <source>
        <strain evidence="1 2">XDB06</strain>
    </source>
</reference>
<dbReference type="AlphaFoldDB" id="A0A3E1K8S5"/>
<keyword evidence="2" id="KW-1185">Reference proteome</keyword>
<organism evidence="1 2">
    <name type="scientific">Wenzhouxiangella sediminis</name>
    <dbReference type="NCBI Taxonomy" id="1792836"/>
    <lineage>
        <taxon>Bacteria</taxon>
        <taxon>Pseudomonadati</taxon>
        <taxon>Pseudomonadota</taxon>
        <taxon>Gammaproteobacteria</taxon>
        <taxon>Chromatiales</taxon>
        <taxon>Wenzhouxiangellaceae</taxon>
        <taxon>Wenzhouxiangella</taxon>
    </lineage>
</organism>
<sequence length="222" mass="24133">MPHIGSSADGTTTNPGAGRRAIANVPRFAAHQCLLGPIRECLDSGGKSCLKVPGKGHLWLDGEAGLYRSEMDSPAEFYCAGPAELVRAGDTAPPARLVARPADEVLYLAAWHARKDALLDECQPFDVVQLRCWPNFTRLPHTRYLLPLSSLLSRRPSSLSFAFRMLRVPEADALRFYSAAMAAGYLRVISSQPVTSSGVDESPSGDRSGSFWSRLFDRISGL</sequence>
<evidence type="ECO:0000313" key="2">
    <source>
        <dbReference type="Proteomes" id="UP000260351"/>
    </source>
</evidence>
<accession>A0A3E1K8S5</accession>
<name>A0A3E1K8S5_9GAMM</name>